<evidence type="ECO:0000256" key="5">
    <source>
        <dbReference type="ARBA" id="ARBA00022692"/>
    </source>
</evidence>
<keyword evidence="8" id="KW-0175">Coiled coil</keyword>
<feature type="coiled-coil region" evidence="8">
    <location>
        <begin position="353"/>
        <end position="380"/>
    </location>
</feature>
<dbReference type="InterPro" id="IPR051906">
    <property type="entry name" value="TolC-like"/>
</dbReference>
<keyword evidence="3" id="KW-0813">Transport</keyword>
<dbReference type="Gene3D" id="1.20.1600.10">
    <property type="entry name" value="Outer membrane efflux proteins (OEP)"/>
    <property type="match status" value="1"/>
</dbReference>
<dbReference type="KEGG" id="fse:DI487_09780"/>
<organism evidence="9 10">
    <name type="scientific">Flavobacterium sediminis</name>
    <dbReference type="NCBI Taxonomy" id="2201181"/>
    <lineage>
        <taxon>Bacteria</taxon>
        <taxon>Pseudomonadati</taxon>
        <taxon>Bacteroidota</taxon>
        <taxon>Flavobacteriia</taxon>
        <taxon>Flavobacteriales</taxon>
        <taxon>Flavobacteriaceae</taxon>
        <taxon>Flavobacterium</taxon>
    </lineage>
</organism>
<gene>
    <name evidence="9" type="ORF">DI487_09780</name>
</gene>
<evidence type="ECO:0000256" key="3">
    <source>
        <dbReference type="ARBA" id="ARBA00022448"/>
    </source>
</evidence>
<protein>
    <submittedName>
        <fullName evidence="9">TolC family protein</fullName>
    </submittedName>
</protein>
<evidence type="ECO:0000256" key="8">
    <source>
        <dbReference type="SAM" id="Coils"/>
    </source>
</evidence>
<dbReference type="PANTHER" id="PTHR30026">
    <property type="entry name" value="OUTER MEMBRANE PROTEIN TOLC"/>
    <property type="match status" value="1"/>
</dbReference>
<keyword evidence="7" id="KW-0998">Cell outer membrane</keyword>
<dbReference type="RefSeq" id="WP_109569478.1">
    <property type="nucleotide sequence ID" value="NZ_CP029463.1"/>
</dbReference>
<evidence type="ECO:0000256" key="2">
    <source>
        <dbReference type="ARBA" id="ARBA00007613"/>
    </source>
</evidence>
<evidence type="ECO:0000256" key="1">
    <source>
        <dbReference type="ARBA" id="ARBA00004442"/>
    </source>
</evidence>
<evidence type="ECO:0000256" key="6">
    <source>
        <dbReference type="ARBA" id="ARBA00023136"/>
    </source>
</evidence>
<comment type="subcellular location">
    <subcellularLocation>
        <location evidence="1">Cell outer membrane</location>
    </subcellularLocation>
</comment>
<dbReference type="PANTHER" id="PTHR30026:SF20">
    <property type="entry name" value="OUTER MEMBRANE PROTEIN TOLC"/>
    <property type="match status" value="1"/>
</dbReference>
<accession>A0A2U8QV73</accession>
<dbReference type="InterPro" id="IPR003423">
    <property type="entry name" value="OMP_efflux"/>
</dbReference>
<dbReference type="Proteomes" id="UP000245429">
    <property type="component" value="Chromosome"/>
</dbReference>
<dbReference type="GO" id="GO:0015288">
    <property type="term" value="F:porin activity"/>
    <property type="evidence" value="ECO:0007669"/>
    <property type="project" value="TreeGrafter"/>
</dbReference>
<keyword evidence="5" id="KW-0812">Transmembrane</keyword>
<evidence type="ECO:0000256" key="7">
    <source>
        <dbReference type="ARBA" id="ARBA00023237"/>
    </source>
</evidence>
<name>A0A2U8QV73_9FLAO</name>
<keyword evidence="6" id="KW-0472">Membrane</keyword>
<dbReference type="OrthoDB" id="9807719at2"/>
<comment type="similarity">
    <text evidence="2">Belongs to the outer membrane factor (OMF) (TC 1.B.17) family.</text>
</comment>
<dbReference type="AlphaFoldDB" id="A0A2U8QV73"/>
<evidence type="ECO:0000256" key="4">
    <source>
        <dbReference type="ARBA" id="ARBA00022452"/>
    </source>
</evidence>
<dbReference type="SUPFAM" id="SSF56954">
    <property type="entry name" value="Outer membrane efflux proteins (OEP)"/>
    <property type="match status" value="1"/>
</dbReference>
<keyword evidence="4" id="KW-1134">Transmembrane beta strand</keyword>
<evidence type="ECO:0000313" key="9">
    <source>
        <dbReference type="EMBL" id="AWM14112.1"/>
    </source>
</evidence>
<dbReference type="Pfam" id="PF02321">
    <property type="entry name" value="OEP"/>
    <property type="match status" value="2"/>
</dbReference>
<reference evidence="9 10" key="1">
    <citation type="submission" date="2018-05" db="EMBL/GenBank/DDBJ databases">
        <title>Flavobacterium sp. MEBiC07310.</title>
        <authorList>
            <person name="Baek K."/>
        </authorList>
    </citation>
    <scope>NUCLEOTIDE SEQUENCE [LARGE SCALE GENOMIC DNA]</scope>
    <source>
        <strain evidence="9 10">MEBiC07310</strain>
    </source>
</reference>
<dbReference type="GO" id="GO:0015562">
    <property type="term" value="F:efflux transmembrane transporter activity"/>
    <property type="evidence" value="ECO:0007669"/>
    <property type="project" value="InterPro"/>
</dbReference>
<keyword evidence="10" id="KW-1185">Reference proteome</keyword>
<proteinExistence type="inferred from homology"/>
<dbReference type="GO" id="GO:1990281">
    <property type="term" value="C:efflux pump complex"/>
    <property type="evidence" value="ECO:0007669"/>
    <property type="project" value="TreeGrafter"/>
</dbReference>
<dbReference type="EMBL" id="CP029463">
    <property type="protein sequence ID" value="AWM14112.1"/>
    <property type="molecule type" value="Genomic_DNA"/>
</dbReference>
<evidence type="ECO:0000313" key="10">
    <source>
        <dbReference type="Proteomes" id="UP000245429"/>
    </source>
</evidence>
<sequence>MMKIQQNKIVILFLSVMLLFGYDGNAQERKLSLEEVKSLALENNKKLQKAQKSLEAAQAASASAQAGGKPTVDASATGIYLSDPLNMLLPEYQGSGVLSVSQVLYAGGKVHNAKKLSASAVELQAAQKDLTEDEILLNAETAYWQIVNLKEKNVLANEYVRLLNALHTSLKNSFDAGLIYKNDLLKVEVQRNEAELNLTKAEDGLTMAKLSLAQIIGLDNINFDIQDDVSITYSLVSEANTLSVESRPEVKMLGKAVEIQKLQTELLRGDRRPTVALSANGIAAFGKQINFEDGSNDMQFFVGLLSVNVPIFDWGGRKQKVKEQQFKTEAQKLELEETKELLGLEIQNAWLQLNQSAKRIDLTQKSLQQAEENLRLNQDRFEAGTVLGEDVLEAQVLWQQAYSNVIDARAEYKVSEARYKKAIGEY</sequence>
<dbReference type="GO" id="GO:0009279">
    <property type="term" value="C:cell outer membrane"/>
    <property type="evidence" value="ECO:0007669"/>
    <property type="project" value="UniProtKB-SubCell"/>
</dbReference>